<dbReference type="EMBL" id="CP036269">
    <property type="protein sequence ID" value="QDT41117.1"/>
    <property type="molecule type" value="Genomic_DNA"/>
</dbReference>
<evidence type="ECO:0000313" key="3">
    <source>
        <dbReference type="EMBL" id="QDT41117.1"/>
    </source>
</evidence>
<dbReference type="InterPro" id="IPR041916">
    <property type="entry name" value="Anti_sigma_zinc_sf"/>
</dbReference>
<feature type="compositionally biased region" description="Polar residues" evidence="1">
    <location>
        <begin position="1"/>
        <end position="11"/>
    </location>
</feature>
<evidence type="ECO:0000256" key="2">
    <source>
        <dbReference type="SAM" id="Phobius"/>
    </source>
</evidence>
<dbReference type="KEGG" id="gaz:Pan241w_11770"/>
<keyword evidence="4" id="KW-1185">Reference proteome</keyword>
<dbReference type="Gene3D" id="1.10.10.1320">
    <property type="entry name" value="Anti-sigma factor, zinc-finger domain"/>
    <property type="match status" value="1"/>
</dbReference>
<sequence length="540" mass="59286">MSSQPPSNENLSAYFDHEVSPEERRELEALLEESPETRQELHEFGELSRLLQETATESAPPELAASIRRRIEQETLLTETTPATVKRAPSMLRYRIAVAISTCSSVAALVLFILLMNIPDPAQQFANVDGLAAKTPAEAEKETLVFSRHKTIPQDDYNVALNDSVSSGKQGKATVTTAPSVALRSAALPPATELDRNEGIVMPTPDTRKMKGDFSVTNSFAESKVAEKLSDFSMPVEPQPASGIPSHIPVDSIRIGDAFPYFSEINGKVAVIEVRVVDVKQALGTMEFLLARNNIPVNQQKQSDIERQLQSTRNLKTKTVGQKVQDAQGVDNSDHELFAVYVEATDTQLASALQEFQKDLKQDQLVGLTLQPAINESSLTEAVGELPQLLAYQQQSTNTTIKERESKRVSDLTLNKQNEARKPLARGAPVKKFAAADVKQKLLESEPKKQRSYQTRYRMQLPAETLNRKARVVQQGAPSRNAVSKLETSVNNQPLVASKPGLSPNTQWQYLGKTPVSNSPVKVLFVFKGTATPATPPAPN</sequence>
<evidence type="ECO:0000313" key="4">
    <source>
        <dbReference type="Proteomes" id="UP000317171"/>
    </source>
</evidence>
<organism evidence="3 4">
    <name type="scientific">Gimesia alba</name>
    <dbReference type="NCBI Taxonomy" id="2527973"/>
    <lineage>
        <taxon>Bacteria</taxon>
        <taxon>Pseudomonadati</taxon>
        <taxon>Planctomycetota</taxon>
        <taxon>Planctomycetia</taxon>
        <taxon>Planctomycetales</taxon>
        <taxon>Planctomycetaceae</taxon>
        <taxon>Gimesia</taxon>
    </lineage>
</organism>
<keyword evidence="2" id="KW-0472">Membrane</keyword>
<keyword evidence="2" id="KW-1133">Transmembrane helix</keyword>
<feature type="transmembrane region" description="Helical" evidence="2">
    <location>
        <begin position="96"/>
        <end position="116"/>
    </location>
</feature>
<keyword evidence="2" id="KW-0812">Transmembrane</keyword>
<dbReference type="Proteomes" id="UP000317171">
    <property type="component" value="Chromosome"/>
</dbReference>
<dbReference type="OrthoDB" id="240962at2"/>
<protein>
    <recommendedName>
        <fullName evidence="5">Zinc-finger domain-containing protein</fullName>
    </recommendedName>
</protein>
<reference evidence="3 4" key="1">
    <citation type="submission" date="2019-02" db="EMBL/GenBank/DDBJ databases">
        <title>Deep-cultivation of Planctomycetes and their phenomic and genomic characterization uncovers novel biology.</title>
        <authorList>
            <person name="Wiegand S."/>
            <person name="Jogler M."/>
            <person name="Boedeker C."/>
            <person name="Pinto D."/>
            <person name="Vollmers J."/>
            <person name="Rivas-Marin E."/>
            <person name="Kohn T."/>
            <person name="Peeters S.H."/>
            <person name="Heuer A."/>
            <person name="Rast P."/>
            <person name="Oberbeckmann S."/>
            <person name="Bunk B."/>
            <person name="Jeske O."/>
            <person name="Meyerdierks A."/>
            <person name="Storesund J.E."/>
            <person name="Kallscheuer N."/>
            <person name="Luecker S."/>
            <person name="Lage O.M."/>
            <person name="Pohl T."/>
            <person name="Merkel B.J."/>
            <person name="Hornburger P."/>
            <person name="Mueller R.-W."/>
            <person name="Bruemmer F."/>
            <person name="Labrenz M."/>
            <person name="Spormann A.M."/>
            <person name="Op den Camp H."/>
            <person name="Overmann J."/>
            <person name="Amann R."/>
            <person name="Jetten M.S.M."/>
            <person name="Mascher T."/>
            <person name="Medema M.H."/>
            <person name="Devos D.P."/>
            <person name="Kaster A.-K."/>
            <person name="Ovreas L."/>
            <person name="Rohde M."/>
            <person name="Galperin M.Y."/>
            <person name="Jogler C."/>
        </authorList>
    </citation>
    <scope>NUCLEOTIDE SEQUENCE [LARGE SCALE GENOMIC DNA]</scope>
    <source>
        <strain evidence="3 4">Pan241w</strain>
    </source>
</reference>
<feature type="compositionally biased region" description="Basic and acidic residues" evidence="1">
    <location>
        <begin position="15"/>
        <end position="24"/>
    </location>
</feature>
<accession>A0A517RB48</accession>
<evidence type="ECO:0000256" key="1">
    <source>
        <dbReference type="SAM" id="MobiDB-lite"/>
    </source>
</evidence>
<proteinExistence type="predicted"/>
<evidence type="ECO:0008006" key="5">
    <source>
        <dbReference type="Google" id="ProtNLM"/>
    </source>
</evidence>
<dbReference type="RefSeq" id="WP_145212197.1">
    <property type="nucleotide sequence ID" value="NZ_CP036269.1"/>
</dbReference>
<gene>
    <name evidence="3" type="ORF">Pan241w_11770</name>
</gene>
<dbReference type="AlphaFoldDB" id="A0A517RB48"/>
<feature type="region of interest" description="Disordered" evidence="1">
    <location>
        <begin position="1"/>
        <end position="24"/>
    </location>
</feature>
<name>A0A517RB48_9PLAN</name>